<dbReference type="InterPro" id="IPR045864">
    <property type="entry name" value="aa-tRNA-synth_II/BPL/LPL"/>
</dbReference>
<dbReference type="PATRIC" id="fig|118110.3.peg.252"/>
<evidence type="ECO:0000256" key="1">
    <source>
        <dbReference type="ARBA" id="ARBA00004821"/>
    </source>
</evidence>
<comment type="similarity">
    <text evidence="6 7">Belongs to the LipB family.</text>
</comment>
<dbReference type="RefSeq" id="WP_075474143.1">
    <property type="nucleotide sequence ID" value="NZ_CP011299.1"/>
</dbReference>
<dbReference type="PIRSF" id="PIRSF016262">
    <property type="entry name" value="LPLase"/>
    <property type="match status" value="1"/>
</dbReference>
<dbReference type="Pfam" id="PF21948">
    <property type="entry name" value="LplA-B_cat"/>
    <property type="match status" value="1"/>
</dbReference>
<feature type="domain" description="BPL/LPL catalytic" evidence="11">
    <location>
        <begin position="31"/>
        <end position="205"/>
    </location>
</feature>
<dbReference type="EMBL" id="CP011299">
    <property type="protein sequence ID" value="ANF17034.1"/>
    <property type="molecule type" value="Genomic_DNA"/>
</dbReference>
<evidence type="ECO:0000256" key="9">
    <source>
        <dbReference type="PIRSR" id="PIRSR016262-2"/>
    </source>
</evidence>
<dbReference type="FunFam" id="3.30.930.10:FF:000020">
    <property type="entry name" value="Octanoyltransferase"/>
    <property type="match status" value="1"/>
</dbReference>
<keyword evidence="3 6" id="KW-0808">Transferase</keyword>
<dbReference type="NCBIfam" id="TIGR00214">
    <property type="entry name" value="lipB"/>
    <property type="match status" value="1"/>
</dbReference>
<evidence type="ECO:0000256" key="5">
    <source>
        <dbReference type="ARBA" id="ARBA00024732"/>
    </source>
</evidence>
<reference evidence="12 13" key="1">
    <citation type="submission" date="2015-04" db="EMBL/GenBank/DDBJ databases">
        <title>Buchnera aphidicola assembly.</title>
        <authorList>
            <person name="Zhang Y."/>
        </authorList>
    </citation>
    <scope>NUCLEOTIDE SEQUENCE [LARGE SCALE GENOMIC DNA]</scope>
    <source>
        <strain evidence="12 13">SC</strain>
    </source>
</reference>
<comment type="function">
    <text evidence="5 6 7">Catalyzes the transfer of endogenously produced octanoic acid from octanoyl-acyl-carrier-protein onto the lipoyl domains of lipoate-dependent enzymes. Lipoyl-ACP can also act as a substrate although octanoyl-ACP is likely to be the physiological substrate.</text>
</comment>
<comment type="miscellaneous">
    <text evidence="6">In the reaction, the free carboxyl group of octanoic acid is attached via an amide linkage to the epsilon-amino group of a specific lysine residue of lipoyl domains of lipoate-dependent enzymes.</text>
</comment>
<name>A0A172WDI4_BUCSC</name>
<dbReference type="InterPro" id="IPR020605">
    <property type="entry name" value="Octanoyltransferase_CS"/>
</dbReference>
<sequence>MKVNIKIRNFGLRQFKIISHYMQHFTSIRNECMLDEIWLVQHYPVYTFGVNERKYSWKVPKNIPIIFSDRGGKTTYHGPGQIIVYFLLDLIRLKISISTLIYLIQETILSTLKYFSITAYVLKEFPGIYVDNKKICSFGLRIKKGCSFYGTSLNVDMDLSPFSYINPCGNNINVTQVIDIKPNLNFRLIQLVLINNIKKYFSMFYIQTLHKI</sequence>
<feature type="binding site" evidence="6 9">
    <location>
        <begin position="150"/>
        <end position="152"/>
    </location>
    <ligand>
        <name>substrate</name>
    </ligand>
</feature>
<proteinExistence type="inferred from homology"/>
<accession>A0A172WDI4</accession>
<dbReference type="SUPFAM" id="SSF55681">
    <property type="entry name" value="Class II aaRS and biotin synthetases"/>
    <property type="match status" value="1"/>
</dbReference>
<keyword evidence="4 6" id="KW-0012">Acyltransferase</keyword>
<evidence type="ECO:0000313" key="13">
    <source>
        <dbReference type="Proteomes" id="UP000077654"/>
    </source>
</evidence>
<dbReference type="Gene3D" id="3.30.930.10">
    <property type="entry name" value="Bira Bifunctional Protein, Domain 2"/>
    <property type="match status" value="1"/>
</dbReference>
<dbReference type="Proteomes" id="UP000077654">
    <property type="component" value="Chromosome"/>
</dbReference>
<dbReference type="AlphaFoldDB" id="A0A172WDI4"/>
<dbReference type="InterPro" id="IPR000544">
    <property type="entry name" value="Octanoyltransferase"/>
</dbReference>
<feature type="binding site" evidence="6 9">
    <location>
        <begin position="70"/>
        <end position="77"/>
    </location>
    <ligand>
        <name>substrate</name>
    </ligand>
</feature>
<dbReference type="UniPathway" id="UPA00538">
    <property type="reaction ID" value="UER00592"/>
</dbReference>
<dbReference type="STRING" id="118110.XW81_01260"/>
<evidence type="ECO:0000256" key="8">
    <source>
        <dbReference type="PIRSR" id="PIRSR016262-1"/>
    </source>
</evidence>
<dbReference type="PROSITE" id="PS51733">
    <property type="entry name" value="BPL_LPL_CATALYTIC"/>
    <property type="match status" value="1"/>
</dbReference>
<evidence type="ECO:0000256" key="6">
    <source>
        <dbReference type="HAMAP-Rule" id="MF_00013"/>
    </source>
</evidence>
<feature type="active site" description="Acyl-thioester intermediate" evidence="6 8">
    <location>
        <position position="168"/>
    </location>
</feature>
<evidence type="ECO:0000313" key="12">
    <source>
        <dbReference type="EMBL" id="ANF17034.1"/>
    </source>
</evidence>
<evidence type="ECO:0000259" key="11">
    <source>
        <dbReference type="PROSITE" id="PS51733"/>
    </source>
</evidence>
<evidence type="ECO:0000256" key="10">
    <source>
        <dbReference type="PIRSR" id="PIRSR016262-3"/>
    </source>
</evidence>
<gene>
    <name evidence="6" type="primary">lipB</name>
    <name evidence="12" type="ORF">XW81_01260</name>
</gene>
<dbReference type="CDD" id="cd16444">
    <property type="entry name" value="LipB"/>
    <property type="match status" value="1"/>
</dbReference>
<evidence type="ECO:0000256" key="7">
    <source>
        <dbReference type="PIRNR" id="PIRNR016262"/>
    </source>
</evidence>
<feature type="binding site" evidence="6 9">
    <location>
        <begin position="137"/>
        <end position="139"/>
    </location>
    <ligand>
        <name>substrate</name>
    </ligand>
</feature>
<dbReference type="PANTHER" id="PTHR10993">
    <property type="entry name" value="OCTANOYLTRANSFERASE"/>
    <property type="match status" value="1"/>
</dbReference>
<organism evidence="12 13">
    <name type="scientific">Buchnera aphidicola subsp. Schlechtendalia chinensis</name>
    <dbReference type="NCBI Taxonomy" id="118110"/>
    <lineage>
        <taxon>Bacteria</taxon>
        <taxon>Pseudomonadati</taxon>
        <taxon>Pseudomonadota</taxon>
        <taxon>Gammaproteobacteria</taxon>
        <taxon>Enterobacterales</taxon>
        <taxon>Erwiniaceae</taxon>
        <taxon>Buchnera</taxon>
    </lineage>
</organism>
<dbReference type="PROSITE" id="PS01313">
    <property type="entry name" value="LIPB"/>
    <property type="match status" value="1"/>
</dbReference>
<evidence type="ECO:0000256" key="4">
    <source>
        <dbReference type="ARBA" id="ARBA00023315"/>
    </source>
</evidence>
<dbReference type="EC" id="2.3.1.181" evidence="6 7"/>
<comment type="catalytic activity">
    <reaction evidence="6 7">
        <text>octanoyl-[ACP] + L-lysyl-[protein] = N(6)-octanoyl-L-lysyl-[protein] + holo-[ACP] + H(+)</text>
        <dbReference type="Rhea" id="RHEA:17665"/>
        <dbReference type="Rhea" id="RHEA-COMP:9636"/>
        <dbReference type="Rhea" id="RHEA-COMP:9685"/>
        <dbReference type="Rhea" id="RHEA-COMP:9752"/>
        <dbReference type="Rhea" id="RHEA-COMP:9928"/>
        <dbReference type="ChEBI" id="CHEBI:15378"/>
        <dbReference type="ChEBI" id="CHEBI:29969"/>
        <dbReference type="ChEBI" id="CHEBI:64479"/>
        <dbReference type="ChEBI" id="CHEBI:78463"/>
        <dbReference type="ChEBI" id="CHEBI:78809"/>
        <dbReference type="EC" id="2.3.1.181"/>
    </reaction>
</comment>
<dbReference type="GO" id="GO:0009249">
    <property type="term" value="P:protein lipoylation"/>
    <property type="evidence" value="ECO:0007669"/>
    <property type="project" value="InterPro"/>
</dbReference>
<keyword evidence="13" id="KW-1185">Reference proteome</keyword>
<dbReference type="GO" id="GO:0005737">
    <property type="term" value="C:cytoplasm"/>
    <property type="evidence" value="ECO:0007669"/>
    <property type="project" value="UniProtKB-SubCell"/>
</dbReference>
<comment type="pathway">
    <text evidence="1 6 7">Protein modification; protein lipoylation via endogenous pathway; protein N(6)-(lipoyl)lysine from octanoyl-[acyl-carrier-protein]: step 1/2.</text>
</comment>
<feature type="site" description="Lowers pKa of active site Cys" evidence="6 10">
    <location>
        <position position="134"/>
    </location>
</feature>
<comment type="subcellular location">
    <subcellularLocation>
        <location evidence="6">Cytoplasm</location>
    </subcellularLocation>
</comment>
<dbReference type="GO" id="GO:0033819">
    <property type="term" value="F:lipoyl(octanoyl) transferase activity"/>
    <property type="evidence" value="ECO:0007669"/>
    <property type="project" value="UniProtKB-EC"/>
</dbReference>
<protein>
    <recommendedName>
        <fullName evidence="6 7">Octanoyltransferase</fullName>
        <ecNumber evidence="6 7">2.3.1.181</ecNumber>
    </recommendedName>
    <alternativeName>
        <fullName evidence="6">Lipoate-protein ligase B</fullName>
    </alternativeName>
    <alternativeName>
        <fullName evidence="6">Lipoyl/octanoyl transferase</fullName>
    </alternativeName>
    <alternativeName>
        <fullName evidence="6">Octanoyl-[acyl-carrier-protein]-protein N-octanoyltransferase</fullName>
    </alternativeName>
</protein>
<keyword evidence="2 6" id="KW-0963">Cytoplasm</keyword>
<dbReference type="HAMAP" id="MF_00013">
    <property type="entry name" value="LipB"/>
    <property type="match status" value="1"/>
</dbReference>
<dbReference type="PANTHER" id="PTHR10993:SF7">
    <property type="entry name" value="LIPOYLTRANSFERASE 2, MITOCHONDRIAL-RELATED"/>
    <property type="match status" value="1"/>
</dbReference>
<evidence type="ECO:0000256" key="2">
    <source>
        <dbReference type="ARBA" id="ARBA00022490"/>
    </source>
</evidence>
<evidence type="ECO:0000256" key="3">
    <source>
        <dbReference type="ARBA" id="ARBA00022679"/>
    </source>
</evidence>
<dbReference type="InterPro" id="IPR004143">
    <property type="entry name" value="BPL_LPL_catalytic"/>
</dbReference>